<evidence type="ECO:0000259" key="4">
    <source>
        <dbReference type="Pfam" id="PF02894"/>
    </source>
</evidence>
<evidence type="ECO:0000256" key="1">
    <source>
        <dbReference type="ARBA" id="ARBA00010928"/>
    </source>
</evidence>
<dbReference type="SUPFAM" id="SSF51735">
    <property type="entry name" value="NAD(P)-binding Rossmann-fold domains"/>
    <property type="match status" value="1"/>
</dbReference>
<gene>
    <name evidence="5" type="ORF">DXN05_23040</name>
</gene>
<protein>
    <submittedName>
        <fullName evidence="5">Oxidoreductase</fullName>
    </submittedName>
</protein>
<dbReference type="Pfam" id="PF01408">
    <property type="entry name" value="GFO_IDH_MocA"/>
    <property type="match status" value="1"/>
</dbReference>
<dbReference type="InterPro" id="IPR000683">
    <property type="entry name" value="Gfo/Idh/MocA-like_OxRdtase_N"/>
</dbReference>
<dbReference type="SUPFAM" id="SSF55347">
    <property type="entry name" value="Glyceraldehyde-3-phosphate dehydrogenase-like, C-terminal domain"/>
    <property type="match status" value="1"/>
</dbReference>
<keyword evidence="2" id="KW-0560">Oxidoreductase</keyword>
<dbReference type="AlphaFoldDB" id="A0A3E1NCV4"/>
<sequence length="353" mass="39794">METVIKVGLIGYGVAAKVMHAPFLATLPQFKVTTVLERSREESKQLFPDAKIVRDIDAMLQEDIDMVVITTPNDTHVPYTAAALGAGKHVVVEKPFTITSDDALGLIATARNSGKVLSVYQNRRYVSDYLTIREITDQQLLGEIHTYEAHYDRYRPEAKPNAWREENIPGSGVFFDLSPHIVDQALCLFGLPKALYADIRCQRPHARVDDFFELHLDYGFNKVILKGGMLVREPGPRYMIHGREGSFIKYGEDPQEALLKQGAMPVGDNWGQEPEEHFGLLHTAVNGEVIKKKYPSKKGHYGNYYVDLYNTIVNGAPLQVKPEQSYNNIRIIELAFESNRLKQPVPCTGLFDM</sequence>
<dbReference type="Proteomes" id="UP000261284">
    <property type="component" value="Unassembled WGS sequence"/>
</dbReference>
<evidence type="ECO:0000313" key="6">
    <source>
        <dbReference type="Proteomes" id="UP000261284"/>
    </source>
</evidence>
<accession>A0A3E1NCV4</accession>
<feature type="domain" description="Gfo/Idh/MocA-like oxidoreductase N-terminal" evidence="3">
    <location>
        <begin position="5"/>
        <end position="120"/>
    </location>
</feature>
<dbReference type="PANTHER" id="PTHR43708">
    <property type="entry name" value="CONSERVED EXPRESSED OXIDOREDUCTASE (EUROFUNG)"/>
    <property type="match status" value="1"/>
</dbReference>
<dbReference type="RefSeq" id="WP_116849669.1">
    <property type="nucleotide sequence ID" value="NZ_QTJU01000014.1"/>
</dbReference>
<proteinExistence type="inferred from homology"/>
<comment type="caution">
    <text evidence="5">The sequence shown here is derived from an EMBL/GenBank/DDBJ whole genome shotgun (WGS) entry which is preliminary data.</text>
</comment>
<evidence type="ECO:0000259" key="3">
    <source>
        <dbReference type="Pfam" id="PF01408"/>
    </source>
</evidence>
<dbReference type="Gene3D" id="3.40.50.720">
    <property type="entry name" value="NAD(P)-binding Rossmann-like Domain"/>
    <property type="match status" value="1"/>
</dbReference>
<dbReference type="InterPro" id="IPR036291">
    <property type="entry name" value="NAD(P)-bd_dom_sf"/>
</dbReference>
<name>A0A3E1NCV4_9BACT</name>
<dbReference type="Pfam" id="PF02894">
    <property type="entry name" value="GFO_IDH_MocA_C"/>
    <property type="match status" value="1"/>
</dbReference>
<dbReference type="OrthoDB" id="9815825at2"/>
<keyword evidence="6" id="KW-1185">Reference proteome</keyword>
<dbReference type="PANTHER" id="PTHR43708:SF5">
    <property type="entry name" value="CONSERVED EXPRESSED OXIDOREDUCTASE (EUROFUNG)-RELATED"/>
    <property type="match status" value="1"/>
</dbReference>
<dbReference type="GO" id="GO:0000166">
    <property type="term" value="F:nucleotide binding"/>
    <property type="evidence" value="ECO:0007669"/>
    <property type="project" value="InterPro"/>
</dbReference>
<dbReference type="Gene3D" id="3.30.360.10">
    <property type="entry name" value="Dihydrodipicolinate Reductase, domain 2"/>
    <property type="match status" value="1"/>
</dbReference>
<feature type="domain" description="Gfo/Idh/MocA-like oxidoreductase C-terminal" evidence="4">
    <location>
        <begin position="138"/>
        <end position="346"/>
    </location>
</feature>
<organism evidence="5 6">
    <name type="scientific">Deminuibacter soli</name>
    <dbReference type="NCBI Taxonomy" id="2291815"/>
    <lineage>
        <taxon>Bacteria</taxon>
        <taxon>Pseudomonadati</taxon>
        <taxon>Bacteroidota</taxon>
        <taxon>Chitinophagia</taxon>
        <taxon>Chitinophagales</taxon>
        <taxon>Chitinophagaceae</taxon>
        <taxon>Deminuibacter</taxon>
    </lineage>
</organism>
<dbReference type="InterPro" id="IPR051317">
    <property type="entry name" value="Gfo/Idh/MocA_oxidoreduct"/>
</dbReference>
<comment type="similarity">
    <text evidence="1">Belongs to the Gfo/Idh/MocA family.</text>
</comment>
<dbReference type="InterPro" id="IPR004104">
    <property type="entry name" value="Gfo/Idh/MocA-like_OxRdtase_C"/>
</dbReference>
<dbReference type="GO" id="GO:0016491">
    <property type="term" value="F:oxidoreductase activity"/>
    <property type="evidence" value="ECO:0007669"/>
    <property type="project" value="UniProtKB-KW"/>
</dbReference>
<dbReference type="EMBL" id="QTJU01000014">
    <property type="protein sequence ID" value="RFM25839.1"/>
    <property type="molecule type" value="Genomic_DNA"/>
</dbReference>
<reference evidence="5 6" key="1">
    <citation type="submission" date="2018-08" db="EMBL/GenBank/DDBJ databases">
        <title>Chitinophagaceae sp. K23C18032701, a novel bacterium isolated from forest soil.</title>
        <authorList>
            <person name="Wang C."/>
        </authorList>
    </citation>
    <scope>NUCLEOTIDE SEQUENCE [LARGE SCALE GENOMIC DNA]</scope>
    <source>
        <strain evidence="5 6">K23C18032701</strain>
    </source>
</reference>
<evidence type="ECO:0000256" key="2">
    <source>
        <dbReference type="ARBA" id="ARBA00023002"/>
    </source>
</evidence>
<evidence type="ECO:0000313" key="5">
    <source>
        <dbReference type="EMBL" id="RFM25839.1"/>
    </source>
</evidence>